<name>A0A6J6JQ04_9ZZZZ</name>
<gene>
    <name evidence="2" type="ORF">UFOPK2032_01132</name>
</gene>
<feature type="transmembrane region" description="Helical" evidence="1">
    <location>
        <begin position="109"/>
        <end position="127"/>
    </location>
</feature>
<protein>
    <submittedName>
        <fullName evidence="2">Unannotated protein</fullName>
    </submittedName>
</protein>
<dbReference type="EMBL" id="CAEZVM010000069">
    <property type="protein sequence ID" value="CAB4639036.1"/>
    <property type="molecule type" value="Genomic_DNA"/>
</dbReference>
<accession>A0A6J6JQ04</accession>
<sequence>MFATIAAGFLVVITFLVCLFQIALALGAPWGAYAYGGDRTGKLPVGFRINSVVSAVVMAAISGHYLAQLGVFTPVLDSAGNSVVNWVLVAFTGLSAIANNITRSKLERAVWAIPTILMFIAALIVALNI</sequence>
<keyword evidence="1" id="KW-1133">Transmembrane helix</keyword>
<keyword evidence="1" id="KW-0812">Transmembrane</keyword>
<reference evidence="2" key="1">
    <citation type="submission" date="2020-05" db="EMBL/GenBank/DDBJ databases">
        <authorList>
            <person name="Chiriac C."/>
            <person name="Salcher M."/>
            <person name="Ghai R."/>
            <person name="Kavagutti S V."/>
        </authorList>
    </citation>
    <scope>NUCLEOTIDE SEQUENCE</scope>
</reference>
<dbReference type="AlphaFoldDB" id="A0A6J6JQ04"/>
<evidence type="ECO:0000313" key="2">
    <source>
        <dbReference type="EMBL" id="CAB4639036.1"/>
    </source>
</evidence>
<evidence type="ECO:0000256" key="1">
    <source>
        <dbReference type="SAM" id="Phobius"/>
    </source>
</evidence>
<feature type="transmembrane region" description="Helical" evidence="1">
    <location>
        <begin position="6"/>
        <end position="33"/>
    </location>
</feature>
<feature type="transmembrane region" description="Helical" evidence="1">
    <location>
        <begin position="45"/>
        <end position="67"/>
    </location>
</feature>
<feature type="transmembrane region" description="Helical" evidence="1">
    <location>
        <begin position="79"/>
        <end position="97"/>
    </location>
</feature>
<organism evidence="2">
    <name type="scientific">freshwater metagenome</name>
    <dbReference type="NCBI Taxonomy" id="449393"/>
    <lineage>
        <taxon>unclassified sequences</taxon>
        <taxon>metagenomes</taxon>
        <taxon>ecological metagenomes</taxon>
    </lineage>
</organism>
<keyword evidence="1" id="KW-0472">Membrane</keyword>
<proteinExistence type="predicted"/>